<evidence type="ECO:0000256" key="13">
    <source>
        <dbReference type="PROSITE-ProRule" id="PRU00175"/>
    </source>
</evidence>
<proteinExistence type="predicted"/>
<dbReference type="SMART" id="SM00184">
    <property type="entry name" value="RING"/>
    <property type="match status" value="1"/>
</dbReference>
<evidence type="ECO:0000256" key="6">
    <source>
        <dbReference type="ARBA" id="ARBA00022692"/>
    </source>
</evidence>
<comment type="caution">
    <text evidence="17">The sequence shown here is derived from an EMBL/GenBank/DDBJ whole genome shotgun (WGS) entry which is preliminary data.</text>
</comment>
<name>A0A426WXY3_ENSVE</name>
<evidence type="ECO:0000256" key="7">
    <source>
        <dbReference type="ARBA" id="ARBA00022723"/>
    </source>
</evidence>
<evidence type="ECO:0000256" key="12">
    <source>
        <dbReference type="ARBA" id="ARBA00023136"/>
    </source>
</evidence>
<feature type="compositionally biased region" description="Basic residues" evidence="14">
    <location>
        <begin position="431"/>
        <end position="442"/>
    </location>
</feature>
<evidence type="ECO:0000256" key="1">
    <source>
        <dbReference type="ARBA" id="ARBA00000900"/>
    </source>
</evidence>
<dbReference type="PANTHER" id="PTHR46913:SF1">
    <property type="entry name" value="RING-H2 FINGER PROTEIN ATL16"/>
    <property type="match status" value="1"/>
</dbReference>
<dbReference type="Gene3D" id="3.30.40.10">
    <property type="entry name" value="Zinc/RING finger domain, C3HC4 (zinc finger)"/>
    <property type="match status" value="1"/>
</dbReference>
<evidence type="ECO:0000259" key="16">
    <source>
        <dbReference type="PROSITE" id="PS50089"/>
    </source>
</evidence>
<dbReference type="InterPro" id="IPR013083">
    <property type="entry name" value="Znf_RING/FYVE/PHD"/>
</dbReference>
<evidence type="ECO:0000256" key="15">
    <source>
        <dbReference type="SAM" id="Phobius"/>
    </source>
</evidence>
<gene>
    <name evidence="17" type="ORF">B296_00057837</name>
</gene>
<dbReference type="PANTHER" id="PTHR46913">
    <property type="entry name" value="RING-H2 FINGER PROTEIN ATL16"/>
    <property type="match status" value="1"/>
</dbReference>
<reference evidence="17 18" key="1">
    <citation type="journal article" date="2014" name="Agronomy (Basel)">
        <title>A Draft Genome Sequence for Ensete ventricosum, the Drought-Tolerant Tree Against Hunger.</title>
        <authorList>
            <person name="Harrison J."/>
            <person name="Moore K.A."/>
            <person name="Paszkiewicz K."/>
            <person name="Jones T."/>
            <person name="Grant M."/>
            <person name="Ambacheew D."/>
            <person name="Muzemil S."/>
            <person name="Studholme D.J."/>
        </authorList>
    </citation>
    <scope>NUCLEOTIDE SEQUENCE [LARGE SCALE GENOMIC DNA]</scope>
</reference>
<feature type="region of interest" description="Disordered" evidence="14">
    <location>
        <begin position="402"/>
        <end position="447"/>
    </location>
</feature>
<evidence type="ECO:0000256" key="3">
    <source>
        <dbReference type="ARBA" id="ARBA00004906"/>
    </source>
</evidence>
<dbReference type="SUPFAM" id="SSF57850">
    <property type="entry name" value="RING/U-box"/>
    <property type="match status" value="1"/>
</dbReference>
<evidence type="ECO:0000256" key="8">
    <source>
        <dbReference type="ARBA" id="ARBA00022771"/>
    </source>
</evidence>
<dbReference type="InterPro" id="IPR044600">
    <property type="entry name" value="ATL1/ATL16-like"/>
</dbReference>
<dbReference type="InterPro" id="IPR001841">
    <property type="entry name" value="Znf_RING"/>
</dbReference>
<keyword evidence="8 13" id="KW-0863">Zinc-finger</keyword>
<keyword evidence="7" id="KW-0479">Metal-binding</keyword>
<keyword evidence="9" id="KW-0833">Ubl conjugation pathway</keyword>
<dbReference type="GO" id="GO:0008270">
    <property type="term" value="F:zinc ion binding"/>
    <property type="evidence" value="ECO:0007669"/>
    <property type="project" value="UniProtKB-KW"/>
</dbReference>
<evidence type="ECO:0000256" key="4">
    <source>
        <dbReference type="ARBA" id="ARBA00012483"/>
    </source>
</evidence>
<evidence type="ECO:0000313" key="18">
    <source>
        <dbReference type="Proteomes" id="UP000287651"/>
    </source>
</evidence>
<sequence length="528" mass="58704">MPPPSTGSGHHLRPFSSFQSAAQRGILVDRRPNKTPSSSGSLYIPIWKHSEGETTPPHHLPHKSNLAATTTGVFPTPPFGLPFSTVFLIVIYHFVDHFQPRRILCASPTSSHLLLTLPLAFSSLARSHLLPHPGNSDIFTWNISSAHPLPFQVCGFRRRHPQVCGFVPESLKQSPPLTFSTLRFLSLSLSLSLSGFLMLNVTLPSSMDRHGFRLPLGHQPPPSPPSSDASFPILAISILGILATSILLLSYYVFAVRCCLNWRRSDVVGRLSRSRRRLDDRLMAYSTVAERHGLGESEIQAIPTLRYHRGGDGAGKTSFHECAVCLNEFQEEERIRLLPNCFHVFHIDCIDTWLQTNANCPLCRSSITTAAAPLPLDQFMASAPHQDSRRSGDVVIDIRDDDSEPQARAVTATDANANTNPSPRKSEQRVGHKRGRKVHRHGSMGDECIDARAKDGHLRVQPIRRSFSMDSSSDRQLYMAVQKIMRQNPHFQEASGGESSSTSGRIRRSLFSFHRHSRSAVLPVQIDQ</sequence>
<comment type="subcellular location">
    <subcellularLocation>
        <location evidence="2">Membrane</location>
        <topology evidence="2">Single-pass membrane protein</topology>
    </subcellularLocation>
</comment>
<dbReference type="Pfam" id="PF13639">
    <property type="entry name" value="zf-RING_2"/>
    <property type="match status" value="1"/>
</dbReference>
<evidence type="ECO:0000256" key="14">
    <source>
        <dbReference type="SAM" id="MobiDB-lite"/>
    </source>
</evidence>
<keyword evidence="12 15" id="KW-0472">Membrane</keyword>
<evidence type="ECO:0000256" key="2">
    <source>
        <dbReference type="ARBA" id="ARBA00004167"/>
    </source>
</evidence>
<dbReference type="FunFam" id="3.30.40.10:FF:000456">
    <property type="entry name" value="RING-H2 finger protein ATL16"/>
    <property type="match status" value="1"/>
</dbReference>
<feature type="domain" description="RING-type" evidence="16">
    <location>
        <begin position="322"/>
        <end position="364"/>
    </location>
</feature>
<evidence type="ECO:0000256" key="11">
    <source>
        <dbReference type="ARBA" id="ARBA00022989"/>
    </source>
</evidence>
<feature type="transmembrane region" description="Helical" evidence="15">
    <location>
        <begin position="182"/>
        <end position="203"/>
    </location>
</feature>
<keyword evidence="10" id="KW-0862">Zinc</keyword>
<keyword evidence="11 15" id="KW-1133">Transmembrane helix</keyword>
<protein>
    <recommendedName>
        <fullName evidence="4">RING-type E3 ubiquitin transferase</fullName>
        <ecNumber evidence="4">2.3.2.27</ecNumber>
    </recommendedName>
</protein>
<dbReference type="EMBL" id="AMZH03038132">
    <property type="protein sequence ID" value="RRT31562.1"/>
    <property type="molecule type" value="Genomic_DNA"/>
</dbReference>
<evidence type="ECO:0000313" key="17">
    <source>
        <dbReference type="EMBL" id="RRT31562.1"/>
    </source>
</evidence>
<dbReference type="GO" id="GO:0016020">
    <property type="term" value="C:membrane"/>
    <property type="evidence" value="ECO:0007669"/>
    <property type="project" value="UniProtKB-SubCell"/>
</dbReference>
<dbReference type="EC" id="2.3.2.27" evidence="4"/>
<keyword evidence="6 15" id="KW-0812">Transmembrane</keyword>
<dbReference type="AlphaFoldDB" id="A0A426WXY3"/>
<comment type="catalytic activity">
    <reaction evidence="1">
        <text>S-ubiquitinyl-[E2 ubiquitin-conjugating enzyme]-L-cysteine + [acceptor protein]-L-lysine = [E2 ubiquitin-conjugating enzyme]-L-cysteine + N(6)-ubiquitinyl-[acceptor protein]-L-lysine.</text>
        <dbReference type="EC" id="2.3.2.27"/>
    </reaction>
</comment>
<feature type="transmembrane region" description="Helical" evidence="15">
    <location>
        <begin position="231"/>
        <end position="254"/>
    </location>
</feature>
<evidence type="ECO:0000256" key="9">
    <source>
        <dbReference type="ARBA" id="ARBA00022786"/>
    </source>
</evidence>
<dbReference type="GO" id="GO:0016567">
    <property type="term" value="P:protein ubiquitination"/>
    <property type="evidence" value="ECO:0007669"/>
    <property type="project" value="InterPro"/>
</dbReference>
<feature type="compositionally biased region" description="Low complexity" evidence="14">
    <location>
        <begin position="407"/>
        <end position="420"/>
    </location>
</feature>
<dbReference type="GO" id="GO:0061630">
    <property type="term" value="F:ubiquitin protein ligase activity"/>
    <property type="evidence" value="ECO:0007669"/>
    <property type="project" value="UniProtKB-EC"/>
</dbReference>
<dbReference type="CDD" id="cd16461">
    <property type="entry name" value="RING-H2_EL5-like"/>
    <property type="match status" value="1"/>
</dbReference>
<evidence type="ECO:0000256" key="5">
    <source>
        <dbReference type="ARBA" id="ARBA00022679"/>
    </source>
</evidence>
<dbReference type="PROSITE" id="PS50089">
    <property type="entry name" value="ZF_RING_2"/>
    <property type="match status" value="1"/>
</dbReference>
<dbReference type="Proteomes" id="UP000287651">
    <property type="component" value="Unassembled WGS sequence"/>
</dbReference>
<accession>A0A426WXY3</accession>
<keyword evidence="5" id="KW-0808">Transferase</keyword>
<comment type="pathway">
    <text evidence="3">Protein modification; protein ubiquitination.</text>
</comment>
<feature type="transmembrane region" description="Helical" evidence="15">
    <location>
        <begin position="79"/>
        <end position="95"/>
    </location>
</feature>
<evidence type="ECO:0000256" key="10">
    <source>
        <dbReference type="ARBA" id="ARBA00022833"/>
    </source>
</evidence>
<organism evidence="17 18">
    <name type="scientific">Ensete ventricosum</name>
    <name type="common">Abyssinian banana</name>
    <name type="synonym">Musa ensete</name>
    <dbReference type="NCBI Taxonomy" id="4639"/>
    <lineage>
        <taxon>Eukaryota</taxon>
        <taxon>Viridiplantae</taxon>
        <taxon>Streptophyta</taxon>
        <taxon>Embryophyta</taxon>
        <taxon>Tracheophyta</taxon>
        <taxon>Spermatophyta</taxon>
        <taxon>Magnoliopsida</taxon>
        <taxon>Liliopsida</taxon>
        <taxon>Zingiberales</taxon>
        <taxon>Musaceae</taxon>
        <taxon>Ensete</taxon>
    </lineage>
</organism>